<dbReference type="InterPro" id="IPR055396">
    <property type="entry name" value="DUF7088"/>
</dbReference>
<keyword evidence="1" id="KW-0812">Transmembrane</keyword>
<name>A0A1F7SE56_9BACT</name>
<dbReference type="InterPro" id="IPR036249">
    <property type="entry name" value="Thioredoxin-like_sf"/>
</dbReference>
<dbReference type="InterPro" id="IPR019196">
    <property type="entry name" value="ABC_transp_unknown"/>
</dbReference>
<comment type="caution">
    <text evidence="4">The sequence shown here is derived from an EMBL/GenBank/DDBJ whole genome shotgun (WGS) entry which is preliminary data.</text>
</comment>
<dbReference type="Gene3D" id="3.40.30.10">
    <property type="entry name" value="Glutaredoxin"/>
    <property type="match status" value="1"/>
</dbReference>
<feature type="transmembrane region" description="Helical" evidence="1">
    <location>
        <begin position="12"/>
        <end position="31"/>
    </location>
</feature>
<dbReference type="AlphaFoldDB" id="A0A1F7SE56"/>
<dbReference type="Pfam" id="PF09822">
    <property type="entry name" value="ABC_transp_aux"/>
    <property type="match status" value="1"/>
</dbReference>
<dbReference type="Pfam" id="PF23357">
    <property type="entry name" value="DUF7088"/>
    <property type="match status" value="1"/>
</dbReference>
<protein>
    <submittedName>
        <fullName evidence="4">Uncharacterized protein</fullName>
    </submittedName>
</protein>
<reference evidence="4 5" key="1">
    <citation type="journal article" date="2016" name="Nat. Commun.">
        <title>Thousands of microbial genomes shed light on interconnected biogeochemical processes in an aquifer system.</title>
        <authorList>
            <person name="Anantharaman K."/>
            <person name="Brown C.T."/>
            <person name="Hug L.A."/>
            <person name="Sharon I."/>
            <person name="Castelle C.J."/>
            <person name="Probst A.J."/>
            <person name="Thomas B.C."/>
            <person name="Singh A."/>
            <person name="Wilkins M.J."/>
            <person name="Karaoz U."/>
            <person name="Brodie E.L."/>
            <person name="Williams K.H."/>
            <person name="Hubbard S.S."/>
            <person name="Banfield J.F."/>
        </authorList>
    </citation>
    <scope>NUCLEOTIDE SEQUENCE [LARGE SCALE GENOMIC DNA]</scope>
</reference>
<evidence type="ECO:0000259" key="3">
    <source>
        <dbReference type="Pfam" id="PF23357"/>
    </source>
</evidence>
<feature type="domain" description="DUF7088" evidence="3">
    <location>
        <begin position="45"/>
        <end position="125"/>
    </location>
</feature>
<evidence type="ECO:0000313" key="4">
    <source>
        <dbReference type="EMBL" id="OGL52063.1"/>
    </source>
</evidence>
<proteinExistence type="predicted"/>
<dbReference type="STRING" id="1817883.A3G31_06490"/>
<dbReference type="Proteomes" id="UP000178082">
    <property type="component" value="Unassembled WGS sequence"/>
</dbReference>
<feature type="domain" description="ABC-type uncharacterised transport system" evidence="2">
    <location>
        <begin position="150"/>
        <end position="392"/>
    </location>
</feature>
<organism evidence="4 5">
    <name type="scientific">Candidatus Schekmanbacteria bacterium RIFCSPLOWO2_12_FULL_38_15</name>
    <dbReference type="NCBI Taxonomy" id="1817883"/>
    <lineage>
        <taxon>Bacteria</taxon>
        <taxon>Candidatus Schekmaniibacteriota</taxon>
    </lineage>
</organism>
<evidence type="ECO:0000313" key="5">
    <source>
        <dbReference type="Proteomes" id="UP000178082"/>
    </source>
</evidence>
<keyword evidence="1" id="KW-1133">Transmembrane helix</keyword>
<accession>A0A1F7SE56</accession>
<gene>
    <name evidence="4" type="ORF">A3G31_06490</name>
</gene>
<dbReference type="SUPFAM" id="SSF52833">
    <property type="entry name" value="Thioredoxin-like"/>
    <property type="match status" value="1"/>
</dbReference>
<evidence type="ECO:0000256" key="1">
    <source>
        <dbReference type="SAM" id="Phobius"/>
    </source>
</evidence>
<dbReference type="SUPFAM" id="SSF52317">
    <property type="entry name" value="Class I glutamine amidotransferase-like"/>
    <property type="match status" value="1"/>
</dbReference>
<sequence length="452" mass="51344">MSDFIKNLKYGANALVLSITILSIIIILNFFSSQYHFRWDFTKSEKYSLSEQTKKVLSNLSNDINIICFFQEEAEGKDSLKDMLREYSYSSGKIKYEFIDPDKNPKVAKRYNISEYNTVLIESNGQVNRIKGTSEQDITNAIIRIKRKTKKIICFVEGHGEKDIDASAGRKDSYSILKDFLVKQNYEARKISLLALPSVPDDCSVIVVSGPKKEFFPKEKESLNNYFLKGGRAFLLLDPDSSEDLVEFLKEFGVKMERDFIVDKTSQVFGGDIFVPVANTYGNHEITKNFHYPTFYPLARTISSGIEKGQENLTFTPLAMTSGNSWAKKNSSEKIEFNPKEDLQGPLVIGCVVTKSFTGNGEKDTRIVIFGDSDFISNAYFNLSGNGDLFLNSINWLAEEKDLISIRPKTKDFSSVQLTKQTGYFIFYFSVIILPSLVLILGGVIWIRRRKL</sequence>
<dbReference type="EMBL" id="MGDI01000033">
    <property type="protein sequence ID" value="OGL52063.1"/>
    <property type="molecule type" value="Genomic_DNA"/>
</dbReference>
<dbReference type="InterPro" id="IPR029062">
    <property type="entry name" value="Class_I_gatase-like"/>
</dbReference>
<evidence type="ECO:0000259" key="2">
    <source>
        <dbReference type="Pfam" id="PF09822"/>
    </source>
</evidence>
<keyword evidence="1" id="KW-0472">Membrane</keyword>
<feature type="transmembrane region" description="Helical" evidence="1">
    <location>
        <begin position="425"/>
        <end position="447"/>
    </location>
</feature>